<protein>
    <submittedName>
        <fullName evidence="6">Phlebovirus_G2 domain-containing protein</fullName>
    </submittedName>
</protein>
<evidence type="ECO:0000256" key="1">
    <source>
        <dbReference type="SAM" id="Phobius"/>
    </source>
</evidence>
<sequence>MRTNCRCQPAESTVNCLCADANITADFRTELQHRLPIQRPWIRYEELQRGQQDVTVLAVIPSLSTAELLFKINEEFDSSIKEVTDSICKIKDSTLEGCYHCAKGALASITCHSQELPTMATVTCDQETFTVPCDAEGKESTLHFSFTRAQVKVHCTTSCGQTKTHFELTGVLHWTNTIYSTAQRLLERDTNVYNEITLPDVGHIFSVMKSWYKFSLAVTGLLLICIATGYLLFWSCGLQVIVILCRIIWRCAVNAVQLAFRLALRAILALRISKNSHSPNVSTQQ</sequence>
<dbReference type="EMBL" id="UYSL01021553">
    <property type="protein sequence ID" value="VDL78560.1"/>
    <property type="molecule type" value="Genomic_DNA"/>
</dbReference>
<keyword evidence="1" id="KW-1133">Transmembrane helix</keyword>
<keyword evidence="1" id="KW-0472">Membrane</keyword>
<dbReference type="Gene3D" id="2.60.40.3770">
    <property type="match status" value="1"/>
</dbReference>
<dbReference type="InterPro" id="IPR043603">
    <property type="entry name" value="Phlebo_G2_C"/>
</dbReference>
<dbReference type="AlphaFoldDB" id="A0A0N4YE67"/>
<accession>A0A0N4YE67</accession>
<feature type="transmembrane region" description="Helical" evidence="1">
    <location>
        <begin position="214"/>
        <end position="234"/>
    </location>
</feature>
<evidence type="ECO:0000313" key="4">
    <source>
        <dbReference type="EMBL" id="VDL78560.1"/>
    </source>
</evidence>
<dbReference type="Proteomes" id="UP000271162">
    <property type="component" value="Unassembled WGS sequence"/>
</dbReference>
<evidence type="ECO:0000313" key="6">
    <source>
        <dbReference type="WBParaSite" id="NBR_0001496501-mRNA-1"/>
    </source>
</evidence>
<gene>
    <name evidence="4" type="ORF">NBR_LOCUS14966</name>
</gene>
<evidence type="ECO:0000259" key="2">
    <source>
        <dbReference type="Pfam" id="PF07245"/>
    </source>
</evidence>
<proteinExistence type="predicted"/>
<keyword evidence="5" id="KW-1185">Reference proteome</keyword>
<dbReference type="Pfam" id="PF07245">
    <property type="entry name" value="Phlebovirus_G2"/>
    <property type="match status" value="1"/>
</dbReference>
<evidence type="ECO:0000259" key="3">
    <source>
        <dbReference type="Pfam" id="PF19019"/>
    </source>
</evidence>
<dbReference type="WBParaSite" id="NBR_0001496501-mRNA-1">
    <property type="protein sequence ID" value="NBR_0001496501-mRNA-1"/>
    <property type="gene ID" value="NBR_0001496501"/>
</dbReference>
<evidence type="ECO:0000313" key="5">
    <source>
        <dbReference type="Proteomes" id="UP000271162"/>
    </source>
</evidence>
<feature type="domain" description="Phlebovirus glycoprotein G2 fusion" evidence="2">
    <location>
        <begin position="2"/>
        <end position="65"/>
    </location>
</feature>
<dbReference type="Pfam" id="PF19019">
    <property type="entry name" value="Phlebo_G2_C"/>
    <property type="match status" value="1"/>
</dbReference>
<reference evidence="6" key="1">
    <citation type="submission" date="2017-02" db="UniProtKB">
        <authorList>
            <consortium name="WormBaseParasite"/>
        </authorList>
    </citation>
    <scope>IDENTIFICATION</scope>
</reference>
<name>A0A0N4YE67_NIPBR</name>
<reference evidence="4 5" key="2">
    <citation type="submission" date="2018-11" db="EMBL/GenBank/DDBJ databases">
        <authorList>
            <consortium name="Pathogen Informatics"/>
        </authorList>
    </citation>
    <scope>NUCLEOTIDE SEQUENCE [LARGE SCALE GENOMIC DNA]</scope>
</reference>
<organism evidence="6">
    <name type="scientific">Nippostrongylus brasiliensis</name>
    <name type="common">Rat hookworm</name>
    <dbReference type="NCBI Taxonomy" id="27835"/>
    <lineage>
        <taxon>Eukaryota</taxon>
        <taxon>Metazoa</taxon>
        <taxon>Ecdysozoa</taxon>
        <taxon>Nematoda</taxon>
        <taxon>Chromadorea</taxon>
        <taxon>Rhabditida</taxon>
        <taxon>Rhabditina</taxon>
        <taxon>Rhabditomorpha</taxon>
        <taxon>Strongyloidea</taxon>
        <taxon>Heligmosomidae</taxon>
        <taxon>Nippostrongylus</taxon>
    </lineage>
</organism>
<feature type="domain" description="Phlebovirus glycoprotein G2 C-terminal" evidence="3">
    <location>
        <begin position="88"/>
        <end position="256"/>
    </location>
</feature>
<dbReference type="InterPro" id="IPR009878">
    <property type="entry name" value="Phlebovirus_G2_fusion"/>
</dbReference>
<keyword evidence="1" id="KW-0812">Transmembrane</keyword>